<evidence type="ECO:0000313" key="1">
    <source>
        <dbReference type="EMBL" id="EAY27644.1"/>
    </source>
</evidence>
<dbReference type="EMBL" id="AAWS01000022">
    <property type="protein sequence ID" value="EAY27644.1"/>
    <property type="molecule type" value="Genomic_DNA"/>
</dbReference>
<gene>
    <name evidence="1" type="ORF">M23134_02891</name>
</gene>
<evidence type="ECO:0000313" key="2">
    <source>
        <dbReference type="Proteomes" id="UP000004095"/>
    </source>
</evidence>
<keyword evidence="2" id="KW-1185">Reference proteome</keyword>
<accession>A1ZPY9</accession>
<dbReference type="AlphaFoldDB" id="A1ZPY9"/>
<sequence length="97" mass="10273">MVLTACTKQPAPGPEDPLTNKTVVGKIINTGLVAADGCGYLVRTETGQELKPLNLSADFQQDGIDVVVTYRLNSEPFSCGLLPTILTAVTIVNITKL</sequence>
<comment type="caution">
    <text evidence="1">The sequence shown here is derived from an EMBL/GenBank/DDBJ whole genome shotgun (WGS) entry which is preliminary data.</text>
</comment>
<proteinExistence type="predicted"/>
<reference evidence="1 2" key="1">
    <citation type="submission" date="2007-01" db="EMBL/GenBank/DDBJ databases">
        <authorList>
            <person name="Haygood M."/>
            <person name="Podell S."/>
            <person name="Anderson C."/>
            <person name="Hopkinson B."/>
            <person name="Roe K."/>
            <person name="Barbeau K."/>
            <person name="Gaasterland T."/>
            <person name="Ferriera S."/>
            <person name="Johnson J."/>
            <person name="Kravitz S."/>
            <person name="Beeson K."/>
            <person name="Sutton G."/>
            <person name="Rogers Y.-H."/>
            <person name="Friedman R."/>
            <person name="Frazier M."/>
            <person name="Venter J.C."/>
        </authorList>
    </citation>
    <scope>NUCLEOTIDE SEQUENCE [LARGE SCALE GENOMIC DNA]</scope>
    <source>
        <strain evidence="1 2">ATCC 23134</strain>
    </source>
</reference>
<organism evidence="1 2">
    <name type="scientific">Microscilla marina ATCC 23134</name>
    <dbReference type="NCBI Taxonomy" id="313606"/>
    <lineage>
        <taxon>Bacteria</taxon>
        <taxon>Pseudomonadati</taxon>
        <taxon>Bacteroidota</taxon>
        <taxon>Cytophagia</taxon>
        <taxon>Cytophagales</taxon>
        <taxon>Microscillaceae</taxon>
        <taxon>Microscilla</taxon>
    </lineage>
</organism>
<protein>
    <submittedName>
        <fullName evidence="1">Uncharacterized protein</fullName>
    </submittedName>
</protein>
<name>A1ZPY9_MICM2</name>
<dbReference type="Proteomes" id="UP000004095">
    <property type="component" value="Unassembled WGS sequence"/>
</dbReference>